<dbReference type="HOGENOM" id="CLU_942305_0_0_11"/>
<dbReference type="EMBL" id="CP002665">
    <property type="protein sequence ID" value="AEI13554.1"/>
    <property type="molecule type" value="Genomic_DNA"/>
</dbReference>
<reference evidence="4" key="1">
    <citation type="submission" date="2011-04" db="EMBL/GenBank/DDBJ databases">
        <title>Complete sequence of Cellvibrio gilvus ATCC 13127.</title>
        <authorList>
            <person name="Lucas S."/>
            <person name="Han J."/>
            <person name="Lapidus A."/>
            <person name="Cheng J.-F."/>
            <person name="Goodwin L."/>
            <person name="Pitluck S."/>
            <person name="Peters L."/>
            <person name="Munk A."/>
            <person name="Detter J.C."/>
            <person name="Han C."/>
            <person name="Tapia R."/>
            <person name="Land M."/>
            <person name="Hauser L."/>
            <person name="Kyrpides N."/>
            <person name="Ivanova N."/>
            <person name="Ovchinnikova G."/>
            <person name="Pagani I."/>
            <person name="Mead D."/>
            <person name="Brumm P."/>
            <person name="Woyke T."/>
        </authorList>
    </citation>
    <scope>NUCLEOTIDE SEQUENCE [LARGE SCALE GENOMIC DNA]</scope>
    <source>
        <strain evidence="4">ATCC 13127 / NRRL B-14078</strain>
    </source>
</reference>
<organism evidence="3 4">
    <name type="scientific">Cellulomonas gilvus (strain ATCC 13127 / NRRL B-14078)</name>
    <name type="common">Cellvibrio gilvus</name>
    <dbReference type="NCBI Taxonomy" id="593907"/>
    <lineage>
        <taxon>Bacteria</taxon>
        <taxon>Bacillati</taxon>
        <taxon>Actinomycetota</taxon>
        <taxon>Actinomycetes</taxon>
        <taxon>Micrococcales</taxon>
        <taxon>Cellulomonadaceae</taxon>
        <taxon>Cellulomonas</taxon>
    </lineage>
</organism>
<accession>F8A767</accession>
<feature type="chain" id="PRO_5003367575" description="LppX_LprAFG lipoprotein" evidence="2">
    <location>
        <begin position="30"/>
        <end position="295"/>
    </location>
</feature>
<proteinExistence type="predicted"/>
<evidence type="ECO:0000313" key="4">
    <source>
        <dbReference type="Proteomes" id="UP000000485"/>
    </source>
</evidence>
<evidence type="ECO:0008006" key="5">
    <source>
        <dbReference type="Google" id="ProtNLM"/>
    </source>
</evidence>
<feature type="signal peptide" evidence="2">
    <location>
        <begin position="1"/>
        <end position="29"/>
    </location>
</feature>
<evidence type="ECO:0000256" key="2">
    <source>
        <dbReference type="SAM" id="SignalP"/>
    </source>
</evidence>
<keyword evidence="4" id="KW-1185">Reference proteome</keyword>
<keyword evidence="2" id="KW-0732">Signal</keyword>
<dbReference type="AlphaFoldDB" id="F8A767"/>
<dbReference type="RefSeq" id="WP_013885071.1">
    <property type="nucleotide sequence ID" value="NC_015671.1"/>
</dbReference>
<sequence precursor="true">MRVRPPLVIVGVGLVAGALAGVLGAQAFADDPAAPAPGAAPSAQGRVASPAGTHSASPSGSPSGSPSAEPSATSDETPPGFRTTAQHLLPDLAAAVASAGTFTFTIELGDETPPFTGAARVVGTRSDVVAEMHEGPDHVEIRLIGDDMYASMGALTGGGWGHGPRGFPADPFSGVYAQLVEIADLAAVLADAQPGVVSVGPAGDPESVGGFSATPYDVVIDMRRASGSIRASYEQNLSSSSEYDPMSTMRLWVSGDGLVRRLSDPDSGGGITYGDFGEPVEIEAPETFTEIEYTH</sequence>
<feature type="compositionally biased region" description="Low complexity" evidence="1">
    <location>
        <begin position="34"/>
        <end position="74"/>
    </location>
</feature>
<gene>
    <name evidence="3" type="ordered locus">Celgi_3062</name>
</gene>
<dbReference type="Proteomes" id="UP000000485">
    <property type="component" value="Chromosome"/>
</dbReference>
<protein>
    <recommendedName>
        <fullName evidence="5">LppX_LprAFG lipoprotein</fullName>
    </recommendedName>
</protein>
<evidence type="ECO:0000256" key="1">
    <source>
        <dbReference type="SAM" id="MobiDB-lite"/>
    </source>
</evidence>
<dbReference type="OrthoDB" id="3781094at2"/>
<dbReference type="Gene3D" id="2.50.20.20">
    <property type="match status" value="1"/>
</dbReference>
<dbReference type="KEGG" id="cga:Celgi_3062"/>
<feature type="region of interest" description="Disordered" evidence="1">
    <location>
        <begin position="34"/>
        <end position="83"/>
    </location>
</feature>
<name>F8A767_CELGA</name>
<dbReference type="STRING" id="593907.Celgi_3062"/>
<evidence type="ECO:0000313" key="3">
    <source>
        <dbReference type="EMBL" id="AEI13554.1"/>
    </source>
</evidence>